<dbReference type="EMBL" id="JAFEJS010000012">
    <property type="protein sequence ID" value="MBT1173591.1"/>
    <property type="molecule type" value="Genomic_DNA"/>
</dbReference>
<comment type="caution">
    <text evidence="2">The sequence shown here is derived from an EMBL/GenBank/DDBJ whole genome shotgun (WGS) entry which is preliminary data.</text>
</comment>
<evidence type="ECO:0000259" key="1">
    <source>
        <dbReference type="Pfam" id="PF22768"/>
    </source>
</evidence>
<evidence type="ECO:0000313" key="3">
    <source>
        <dbReference type="Proteomes" id="UP000773064"/>
    </source>
</evidence>
<reference evidence="2 3" key="1">
    <citation type="journal article" date="2021" name="Environ. Microbiol.">
        <title>Genetic insights into the dark matter of the mammalian gut microbiota through targeted genome reconstruction.</title>
        <authorList>
            <person name="Lugli G.A."/>
            <person name="Alessandri G."/>
            <person name="Milani C."/>
            <person name="Viappiani A."/>
            <person name="Fontana F."/>
            <person name="Tarracchini C."/>
            <person name="Mancabelli L."/>
            <person name="Argentini C."/>
            <person name="Ruiz L."/>
            <person name="Margolles A."/>
            <person name="van Sinderen D."/>
            <person name="Turroni F."/>
            <person name="Ventura M."/>
        </authorList>
    </citation>
    <scope>NUCLEOTIDE SEQUENCE [LARGE SCALE GENOMIC DNA]</scope>
    <source>
        <strain evidence="2 3">MA2</strain>
    </source>
</reference>
<protein>
    <recommendedName>
        <fullName evidence="1">Siphovirus-type tail component C-terminal domain-containing protein</fullName>
    </recommendedName>
</protein>
<dbReference type="InterPro" id="IPR054738">
    <property type="entry name" value="Siphovirus-type_tail_C"/>
</dbReference>
<dbReference type="Proteomes" id="UP000773064">
    <property type="component" value="Unassembled WGS sequence"/>
</dbReference>
<dbReference type="Pfam" id="PF22768">
    <property type="entry name" value="SPP1_Dit"/>
    <property type="match status" value="1"/>
</dbReference>
<evidence type="ECO:0000313" key="2">
    <source>
        <dbReference type="EMBL" id="MBT1173591.1"/>
    </source>
</evidence>
<keyword evidence="3" id="KW-1185">Reference proteome</keyword>
<accession>A0ABS5URZ9</accession>
<dbReference type="RefSeq" id="WP_214358842.1">
    <property type="nucleotide sequence ID" value="NZ_JAFEJS010000012.1"/>
</dbReference>
<feature type="domain" description="Siphovirus-type tail component C-terminal" evidence="1">
    <location>
        <begin position="167"/>
        <end position="256"/>
    </location>
</feature>
<proteinExistence type="predicted"/>
<sequence length="259" mass="28814">MSRFNYRPGDDSLLLGGHPLSYWSCFIGSDGITVGAAEPRLTRTSIPGRHGLLDQTLRDRQGRAYDDKGCDITVDIVMTADELDQRQLRQRLGEYQGMRTSIWWQRMWDGEYRGTLQIGEWKDVILPGMRYLCTGTTLTLSTDDSVQHGPRERLALNEGRNQLGIKGNRLAMPTLDLTTKNVTEISVNDGANTLRFTQETAFAAGRTLAVDSEQGTATLDGTPIAPTLDSDYPELASPQTTITLTGCSGWIEYEPLYFI</sequence>
<gene>
    <name evidence="2" type="ORF">JS528_09610</name>
</gene>
<name>A0ABS5URZ9_9BIFI</name>
<organism evidence="2 3">
    <name type="scientific">Bifidobacterium santillanense</name>
    <dbReference type="NCBI Taxonomy" id="2809028"/>
    <lineage>
        <taxon>Bacteria</taxon>
        <taxon>Bacillati</taxon>
        <taxon>Actinomycetota</taxon>
        <taxon>Actinomycetes</taxon>
        <taxon>Bifidobacteriales</taxon>
        <taxon>Bifidobacteriaceae</taxon>
        <taxon>Bifidobacterium</taxon>
    </lineage>
</organism>